<accession>A0A7W6G1M0</accession>
<dbReference type="Proteomes" id="UP000565286">
    <property type="component" value="Unassembled WGS sequence"/>
</dbReference>
<evidence type="ECO:0008006" key="3">
    <source>
        <dbReference type="Google" id="ProtNLM"/>
    </source>
</evidence>
<comment type="caution">
    <text evidence="1">The sequence shown here is derived from an EMBL/GenBank/DDBJ whole genome shotgun (WGS) entry which is preliminary data.</text>
</comment>
<gene>
    <name evidence="1" type="ORF">GGQ73_002089</name>
</gene>
<dbReference type="Pfam" id="PF08843">
    <property type="entry name" value="AbiEii"/>
    <property type="match status" value="1"/>
</dbReference>
<organism evidence="1 2">
    <name type="scientific">Rhizobium skierniewicense</name>
    <dbReference type="NCBI Taxonomy" id="984260"/>
    <lineage>
        <taxon>Bacteria</taxon>
        <taxon>Pseudomonadati</taxon>
        <taxon>Pseudomonadota</taxon>
        <taxon>Alphaproteobacteria</taxon>
        <taxon>Hyphomicrobiales</taxon>
        <taxon>Rhizobiaceae</taxon>
        <taxon>Rhizobium/Agrobacterium group</taxon>
        <taxon>Rhizobium</taxon>
    </lineage>
</organism>
<dbReference type="InterPro" id="IPR014942">
    <property type="entry name" value="AbiEii"/>
</dbReference>
<dbReference type="EMBL" id="JACIDV010000005">
    <property type="protein sequence ID" value="MBB3946143.1"/>
    <property type="molecule type" value="Genomic_DNA"/>
</dbReference>
<evidence type="ECO:0000313" key="1">
    <source>
        <dbReference type="EMBL" id="MBB3946143.1"/>
    </source>
</evidence>
<dbReference type="RefSeq" id="WP_210290082.1">
    <property type="nucleotide sequence ID" value="NZ_JACIDV010000005.1"/>
</dbReference>
<reference evidence="1 2" key="1">
    <citation type="submission" date="2020-08" db="EMBL/GenBank/DDBJ databases">
        <title>Genomic Encyclopedia of Type Strains, Phase IV (KMG-IV): sequencing the most valuable type-strain genomes for metagenomic binning, comparative biology and taxonomic classification.</title>
        <authorList>
            <person name="Goeker M."/>
        </authorList>
    </citation>
    <scope>NUCLEOTIDE SEQUENCE [LARGE SCALE GENOMIC DNA]</scope>
    <source>
        <strain evidence="1 2">DSM 26438</strain>
    </source>
</reference>
<dbReference type="AlphaFoldDB" id="A0A7W6G1M0"/>
<proteinExistence type="predicted"/>
<keyword evidence="2" id="KW-1185">Reference proteome</keyword>
<evidence type="ECO:0000313" key="2">
    <source>
        <dbReference type="Proteomes" id="UP000565286"/>
    </source>
</evidence>
<sequence length="233" mass="26075">MLLFRRPHHNAVLAVLHALNGALFREADCYFGGGTAIALELDEYRESVDVDFLCSSQKGYRKLRESVWVDGFTALTKPGAKVSALRDLQSDQYGIRTFVQAGDVRIKFEIVREARIALSGAMDERYGIPVLARSDMFAEKLLANADRWPDRAVRSRDIIDLSMMISRWGDIPPSSWKKARLAYGETVDRAYESAVDAIRDVKWLGDCAQAMQMDEALVPEILNVHGGPKPSIV</sequence>
<protein>
    <recommendedName>
        <fullName evidence="3">Nucleotidyl transferase AbiEii/AbiGii toxin family protein</fullName>
    </recommendedName>
</protein>
<name>A0A7W6G1M0_9HYPH</name>